<evidence type="ECO:0008006" key="4">
    <source>
        <dbReference type="Google" id="ProtNLM"/>
    </source>
</evidence>
<sequence>MSGTPSPSAWDREEEELLRTPSPHPLLEVASCGTSPPTTPFPDRPVTPPPDFRDAVHPPVPPRPGPPPPATTYRQFRCMVCGEVGHITFRCGHFAPLTPQERWSLVRREGRCANCLSAQHADSVCASKKRCAQCGRAHHTMLHLPDGHFAPSSSGPQPPSQLMFVDMFNSLKRPAPFCQPPPDYEGFRRRRPNPIPAGYEAPSPMPGLPRFPPPSPRPPSRGYPPLLRMPEPLVPCSPVPPQSPPPANPWWSEDPLYEFGFERFFPRTPPPTSSPLPSFYELDPGTPPSRAPLEPSHNRLGRVRPLHATQISPSEPSTSDLIQPPGSPLIHLEPEEMVEVRPRGRGFPAYESPPPSRPSSRPGPSSARERVRSLARGREATRQRDASRARFHGSRRLGPGRSSRPRRSPPPARMMQSPERDPLYARVRLRGSGAYVFARRDWH</sequence>
<dbReference type="AlphaFoldDB" id="A0A9P0F7T5"/>
<gene>
    <name evidence="2" type="ORF">BEMITA_LOCUS11720</name>
</gene>
<proteinExistence type="predicted"/>
<feature type="compositionally biased region" description="Pro residues" evidence="1">
    <location>
        <begin position="58"/>
        <end position="69"/>
    </location>
</feature>
<keyword evidence="3" id="KW-1185">Reference proteome</keyword>
<accession>A0A9P0F7T5</accession>
<dbReference type="Proteomes" id="UP001152759">
    <property type="component" value="Chromosome 7"/>
</dbReference>
<feature type="compositionally biased region" description="Pro residues" evidence="1">
    <location>
        <begin position="203"/>
        <end position="222"/>
    </location>
</feature>
<reference evidence="2" key="1">
    <citation type="submission" date="2021-12" db="EMBL/GenBank/DDBJ databases">
        <authorList>
            <person name="King R."/>
        </authorList>
    </citation>
    <scope>NUCLEOTIDE SEQUENCE</scope>
</reference>
<evidence type="ECO:0000256" key="1">
    <source>
        <dbReference type="SAM" id="MobiDB-lite"/>
    </source>
</evidence>
<feature type="compositionally biased region" description="Basic and acidic residues" evidence="1">
    <location>
        <begin position="367"/>
        <end position="388"/>
    </location>
</feature>
<evidence type="ECO:0000313" key="2">
    <source>
        <dbReference type="EMBL" id="CAH0393298.1"/>
    </source>
</evidence>
<feature type="region of interest" description="Disordered" evidence="1">
    <location>
        <begin position="262"/>
        <end position="425"/>
    </location>
</feature>
<feature type="region of interest" description="Disordered" evidence="1">
    <location>
        <begin position="1"/>
        <end position="69"/>
    </location>
</feature>
<organism evidence="2 3">
    <name type="scientific">Bemisia tabaci</name>
    <name type="common">Sweetpotato whitefly</name>
    <name type="synonym">Aleurodes tabaci</name>
    <dbReference type="NCBI Taxonomy" id="7038"/>
    <lineage>
        <taxon>Eukaryota</taxon>
        <taxon>Metazoa</taxon>
        <taxon>Ecdysozoa</taxon>
        <taxon>Arthropoda</taxon>
        <taxon>Hexapoda</taxon>
        <taxon>Insecta</taxon>
        <taxon>Pterygota</taxon>
        <taxon>Neoptera</taxon>
        <taxon>Paraneoptera</taxon>
        <taxon>Hemiptera</taxon>
        <taxon>Sternorrhyncha</taxon>
        <taxon>Aleyrodoidea</taxon>
        <taxon>Aleyrodidae</taxon>
        <taxon>Aleyrodinae</taxon>
        <taxon>Bemisia</taxon>
    </lineage>
</organism>
<dbReference type="EMBL" id="OU963868">
    <property type="protein sequence ID" value="CAH0393298.1"/>
    <property type="molecule type" value="Genomic_DNA"/>
</dbReference>
<feature type="compositionally biased region" description="Polar residues" evidence="1">
    <location>
        <begin position="309"/>
        <end position="321"/>
    </location>
</feature>
<name>A0A9P0F7T5_BEMTA</name>
<protein>
    <recommendedName>
        <fullName evidence="4">CCHC-type domain-containing protein</fullName>
    </recommendedName>
</protein>
<feature type="region of interest" description="Disordered" evidence="1">
    <location>
        <begin position="188"/>
        <end position="223"/>
    </location>
</feature>
<dbReference type="PANTHER" id="PTHR47331:SF1">
    <property type="entry name" value="GAG-LIKE PROTEIN"/>
    <property type="match status" value="1"/>
</dbReference>
<feature type="compositionally biased region" description="Pro residues" evidence="1">
    <location>
        <begin position="37"/>
        <end position="50"/>
    </location>
</feature>
<feature type="compositionally biased region" description="Basic and acidic residues" evidence="1">
    <location>
        <begin position="332"/>
        <end position="342"/>
    </location>
</feature>
<dbReference type="PANTHER" id="PTHR47331">
    <property type="entry name" value="PHD-TYPE DOMAIN-CONTAINING PROTEIN"/>
    <property type="match status" value="1"/>
</dbReference>
<evidence type="ECO:0000313" key="3">
    <source>
        <dbReference type="Proteomes" id="UP001152759"/>
    </source>
</evidence>